<dbReference type="PANTHER" id="PTHR35984">
    <property type="entry name" value="PERIPLASMIC SERINE PROTEASE"/>
    <property type="match status" value="1"/>
</dbReference>
<dbReference type="GO" id="GO:0016020">
    <property type="term" value="C:membrane"/>
    <property type="evidence" value="ECO:0007669"/>
    <property type="project" value="InterPro"/>
</dbReference>
<organism evidence="2 3">
    <name type="scientific">Thermosulfidibacter takaii (strain DSM 17441 / JCM 13301 / NBRC 103674 / ABI70S6)</name>
    <dbReference type="NCBI Taxonomy" id="1298851"/>
    <lineage>
        <taxon>Bacteria</taxon>
        <taxon>Pseudomonadati</taxon>
        <taxon>Thermosulfidibacterota</taxon>
        <taxon>Thermosulfidibacteria</taxon>
        <taxon>Thermosulfidibacterales</taxon>
        <taxon>Thermosulfidibacteraceae</taxon>
    </lineage>
</organism>
<dbReference type="Gene3D" id="3.90.226.10">
    <property type="entry name" value="2-enoyl-CoA Hydratase, Chain A, domain 1"/>
    <property type="match status" value="1"/>
</dbReference>
<evidence type="ECO:0000313" key="3">
    <source>
        <dbReference type="Proteomes" id="UP000063234"/>
    </source>
</evidence>
<dbReference type="InterPro" id="IPR029045">
    <property type="entry name" value="ClpP/crotonase-like_dom_sf"/>
</dbReference>
<dbReference type="NCBIfam" id="NF047768">
    <property type="entry name" value="Clp_like_SDH"/>
    <property type="match status" value="1"/>
</dbReference>
<evidence type="ECO:0008006" key="4">
    <source>
        <dbReference type="Google" id="ProtNLM"/>
    </source>
</evidence>
<evidence type="ECO:0000256" key="1">
    <source>
        <dbReference type="SAM" id="Phobius"/>
    </source>
</evidence>
<dbReference type="PANTHER" id="PTHR35984:SF1">
    <property type="entry name" value="PERIPLASMIC SERINE PROTEASE"/>
    <property type="match status" value="1"/>
</dbReference>
<accession>A0A0S3QT02</accession>
<reference evidence="3" key="1">
    <citation type="journal article" date="2018" name="Science">
        <title>A primordial and reversible TCA cycle in a facultatively chemolithoautotrophic thermophile.</title>
        <authorList>
            <person name="Nunoura T."/>
            <person name="Chikaraishi Y."/>
            <person name="Izaki R."/>
            <person name="Suwa T."/>
            <person name="Sato T."/>
            <person name="Harada T."/>
            <person name="Mori K."/>
            <person name="Kato Y."/>
            <person name="Miyazaki M."/>
            <person name="Shimamura S."/>
            <person name="Yanagawa K."/>
            <person name="Shuto A."/>
            <person name="Ohkouchi N."/>
            <person name="Fujita N."/>
            <person name="Takaki Y."/>
            <person name="Atomi H."/>
            <person name="Takai K."/>
        </authorList>
    </citation>
    <scope>NUCLEOTIDE SEQUENCE [LARGE SCALE GENOMIC DNA]</scope>
    <source>
        <strain evidence="3">DSM 17441 / JCM 13301 / NBRC 103674 / ABI70S6</strain>
    </source>
</reference>
<dbReference type="Proteomes" id="UP000063234">
    <property type="component" value="Chromosome"/>
</dbReference>
<sequence length="285" mass="32194">MQQVPHVSIFDIFWLFLIFLSFVPLMRQRMLEAARLKLMRKIEKKRNSRVITMIHRQESRSLLGIPIMKFIDMEDSESVLRAIRMTPDDVPIDFIIHTPGGLVLAAKQIAYALMKHPAKVTVFVPHFAMSGGTLIALAADEVVMDENAVLGPVDPQLGQMPAASIVSVLNKKPIEKVEDNTLIMADVAQKALVQMKETVKEILLHKGWDQKKAEEVAEILSQGKWTHDYPLMKEDLEELGIKVSTDVPEEVYALMDLYEQPMNMKSSVQYIPVPYKPAGSDTSKQ</sequence>
<keyword evidence="1" id="KW-0812">Transmembrane</keyword>
<dbReference type="RefSeq" id="WP_068549406.1">
    <property type="nucleotide sequence ID" value="NZ_AP013035.1"/>
</dbReference>
<dbReference type="PATRIC" id="fig|1298851.3.peg.651"/>
<protein>
    <recommendedName>
        <fullName evidence="4">Periplasmic serine protease</fullName>
    </recommendedName>
</protein>
<dbReference type="KEGG" id="ttk:TST_0625"/>
<dbReference type="EMBL" id="AP013035">
    <property type="protein sequence ID" value="BAT71431.1"/>
    <property type="molecule type" value="Genomic_DNA"/>
</dbReference>
<keyword evidence="1" id="KW-0472">Membrane</keyword>
<dbReference type="SUPFAM" id="SSF52096">
    <property type="entry name" value="ClpP/crotonase"/>
    <property type="match status" value="1"/>
</dbReference>
<evidence type="ECO:0000313" key="2">
    <source>
        <dbReference type="EMBL" id="BAT71431.1"/>
    </source>
</evidence>
<dbReference type="Pfam" id="PF01972">
    <property type="entry name" value="SDH_protease"/>
    <property type="match status" value="1"/>
</dbReference>
<keyword evidence="1" id="KW-1133">Transmembrane helix</keyword>
<dbReference type="InterPro" id="IPR002825">
    <property type="entry name" value="Pept_S49_ser-pept_pro"/>
</dbReference>
<dbReference type="STRING" id="1298851.TST_0625"/>
<proteinExistence type="predicted"/>
<dbReference type="AlphaFoldDB" id="A0A0S3QT02"/>
<keyword evidence="3" id="KW-1185">Reference proteome</keyword>
<gene>
    <name evidence="2" type="ORF">TST_0625</name>
</gene>
<name>A0A0S3QT02_THET7</name>
<feature type="transmembrane region" description="Helical" evidence="1">
    <location>
        <begin position="6"/>
        <end position="26"/>
    </location>
</feature>
<dbReference type="OrthoDB" id="9806253at2"/>